<dbReference type="Proteomes" id="UP000198228">
    <property type="component" value="Chromosome I"/>
</dbReference>
<accession>A0A1C4XUX2</accession>
<feature type="region of interest" description="Disordered" evidence="1">
    <location>
        <begin position="168"/>
        <end position="217"/>
    </location>
</feature>
<dbReference type="AlphaFoldDB" id="A0A1C4XUX2"/>
<name>A0A1C4XUX2_9ACTN</name>
<sequence>MTTGRESPPVSGDGSRGGTAGQVRQEAGRFGQETAQAGGHAARQAMEQGRQVASEGRQQARNLLSEASAQARTQAEEQQRRAAESLRTLGTQLRSMADCADQSGMAADVVRRGADAAQQAAGWLDEREPGALVREVRDYASRHPGTFLAGAAIAGLLAGRLGRALTGGQDGQGGGGEAGRFAGEGPPAAAETPLNVPASPGMTAPVRHGPTGHEVGP</sequence>
<reference evidence="2 3" key="1">
    <citation type="submission" date="2016-06" db="EMBL/GenBank/DDBJ databases">
        <authorList>
            <person name="Kjaerup R.B."/>
            <person name="Dalgaard T.S."/>
            <person name="Juul-Madsen H.R."/>
        </authorList>
    </citation>
    <scope>NUCLEOTIDE SEQUENCE [LARGE SCALE GENOMIC DNA]</scope>
    <source>
        <strain evidence="2 3">DSM 43821</strain>
    </source>
</reference>
<proteinExistence type="predicted"/>
<evidence type="ECO:0000256" key="1">
    <source>
        <dbReference type="SAM" id="MobiDB-lite"/>
    </source>
</evidence>
<dbReference type="RefSeq" id="WP_157745922.1">
    <property type="nucleotide sequence ID" value="NZ_LT607410.1"/>
</dbReference>
<feature type="compositionally biased region" description="Gly residues" evidence="1">
    <location>
        <begin position="168"/>
        <end position="178"/>
    </location>
</feature>
<evidence type="ECO:0000313" key="3">
    <source>
        <dbReference type="Proteomes" id="UP000198228"/>
    </source>
</evidence>
<feature type="compositionally biased region" description="Basic and acidic residues" evidence="1">
    <location>
        <begin position="74"/>
        <end position="84"/>
    </location>
</feature>
<dbReference type="EMBL" id="LT607410">
    <property type="protein sequence ID" value="SCF12277.1"/>
    <property type="molecule type" value="Genomic_DNA"/>
</dbReference>
<evidence type="ECO:0000313" key="2">
    <source>
        <dbReference type="EMBL" id="SCF12277.1"/>
    </source>
</evidence>
<feature type="compositionally biased region" description="Low complexity" evidence="1">
    <location>
        <begin position="179"/>
        <end position="190"/>
    </location>
</feature>
<protein>
    <submittedName>
        <fullName evidence="2">Uncharacterized protein</fullName>
    </submittedName>
</protein>
<feature type="region of interest" description="Disordered" evidence="1">
    <location>
        <begin position="1"/>
        <end position="85"/>
    </location>
</feature>
<organism evidence="2 3">
    <name type="scientific">Micromonospora purpureochromogenes</name>
    <dbReference type="NCBI Taxonomy" id="47872"/>
    <lineage>
        <taxon>Bacteria</taxon>
        <taxon>Bacillati</taxon>
        <taxon>Actinomycetota</taxon>
        <taxon>Actinomycetes</taxon>
        <taxon>Micromonosporales</taxon>
        <taxon>Micromonosporaceae</taxon>
        <taxon>Micromonospora</taxon>
    </lineage>
</organism>
<gene>
    <name evidence="2" type="ORF">GA0074696_2863</name>
</gene>